<protein>
    <submittedName>
        <fullName evidence="2">Putative cyclin 11</fullName>
    </submittedName>
</protein>
<feature type="compositionally biased region" description="Polar residues" evidence="1">
    <location>
        <begin position="81"/>
        <end position="91"/>
    </location>
</feature>
<accession>A0A3R7N1V8</accession>
<dbReference type="OrthoDB" id="337735at2759"/>
<gene>
    <name evidence="2" type="ORF">Tco025E_05805</name>
</gene>
<dbReference type="RefSeq" id="XP_029227220.1">
    <property type="nucleotide sequence ID" value="XM_029372695.1"/>
</dbReference>
<name>A0A3R7N1V8_9TRYP</name>
<dbReference type="GeneID" id="40319416"/>
<dbReference type="Pfam" id="PF08613">
    <property type="entry name" value="Cyclin"/>
    <property type="match status" value="1"/>
</dbReference>
<dbReference type="PANTHER" id="PTHR15615">
    <property type="match status" value="1"/>
</dbReference>
<evidence type="ECO:0000313" key="3">
    <source>
        <dbReference type="Proteomes" id="UP000284403"/>
    </source>
</evidence>
<organism evidence="2 3">
    <name type="scientific">Trypanosoma conorhini</name>
    <dbReference type="NCBI Taxonomy" id="83891"/>
    <lineage>
        <taxon>Eukaryota</taxon>
        <taxon>Discoba</taxon>
        <taxon>Euglenozoa</taxon>
        <taxon>Kinetoplastea</taxon>
        <taxon>Metakinetoplastina</taxon>
        <taxon>Trypanosomatida</taxon>
        <taxon>Trypanosomatidae</taxon>
        <taxon>Trypanosoma</taxon>
    </lineage>
</organism>
<reference evidence="2 3" key="1">
    <citation type="journal article" date="2018" name="BMC Genomics">
        <title>Genomic comparison of Trypanosoma conorhini and Trypanosoma rangeli to Trypanosoma cruzi strains of high and low virulence.</title>
        <authorList>
            <person name="Bradwell K.R."/>
            <person name="Koparde V.N."/>
            <person name="Matveyev A.V."/>
            <person name="Serrano M.G."/>
            <person name="Alves J.M."/>
            <person name="Parikh H."/>
            <person name="Huang B."/>
            <person name="Lee V."/>
            <person name="Espinosa-Alvarez O."/>
            <person name="Ortiz P.A."/>
            <person name="Costa-Martins A.G."/>
            <person name="Teixeira M.M."/>
            <person name="Buck G.A."/>
        </authorList>
    </citation>
    <scope>NUCLEOTIDE SEQUENCE [LARGE SCALE GENOMIC DNA]</scope>
    <source>
        <strain evidence="2 3">025E</strain>
    </source>
</reference>
<evidence type="ECO:0000313" key="2">
    <source>
        <dbReference type="EMBL" id="RNF14628.1"/>
    </source>
</evidence>
<dbReference type="InterPro" id="IPR036915">
    <property type="entry name" value="Cyclin-like_sf"/>
</dbReference>
<sequence length="774" mass="85825">MPIAQTLLTIHTFYDLPREMQQLDPRREQIELVVRPVVRYDYQERHITFLKLNERVLPFSSSSILFKGGRLVVDLGSPASPNASTGGTLQCASPRDAPCPRWRPAAEEEASEEGGGDGDDTPRRGVMKGNQILLQYPSPRGLSTLIDVMVGMRQHRLGSSLVRWITSTLDTSTPSNGVGYFTVATEEIRRKKSVTRTVGLNVGGVIFSASVNPGDDQDCILERLMQDKNRYLGSYGNNELLAKVDVAAMLREGLSEEEIHRHMRLLVDPDYYVRRLENLLTLYPSYAGAEWRQSGILLQNYASREEELMRRAILEIGPECATVSARLRFLAYRKKHLLSDQSILACLQSVLKGDINETLVNEPEAIFEVLTKNFGKEPRPSSYLFPVQTYTPDRRTFFFETLHVPVNRTGEKHREMTLASRSKRTPFTMSPCERPLHFGTSSGRSIEAPSEIEILREKYSPEFAQIVPCIANALQAVVEQNRKLVHAAAADASFVIFQQQGAKLQLSFQDFVHRTAEYTFISPSSLLGAVIYLDRLCLHHPNLILTERNILRLFLTSVRVASKTMELRSVNNRHFAEVFGLETKSLNLMEEVFIKQLMFDFFLSPEEFGDYARLLQSPNAYQLRALSTHRAFAATCETAVKAPLSPQETQRRYGATIISAENLRAANQAGSDRQANIREHVVDVKESAGNAVINGAQVASCAEGVEKNERANGAGASPKKLAGGGSGSGGHGLNCIGVSNNNNTATTVGDSNGDASRAIVGGLSQADRKHKLVV</sequence>
<comment type="caution">
    <text evidence="2">The sequence shown here is derived from an EMBL/GenBank/DDBJ whole genome shotgun (WGS) entry which is preliminary data.</text>
</comment>
<evidence type="ECO:0000256" key="1">
    <source>
        <dbReference type="SAM" id="MobiDB-lite"/>
    </source>
</evidence>
<dbReference type="Gene3D" id="1.10.472.10">
    <property type="entry name" value="Cyclin-like"/>
    <property type="match status" value="1"/>
</dbReference>
<dbReference type="GO" id="GO:0019901">
    <property type="term" value="F:protein kinase binding"/>
    <property type="evidence" value="ECO:0007669"/>
    <property type="project" value="InterPro"/>
</dbReference>
<feature type="region of interest" description="Disordered" evidence="1">
    <location>
        <begin position="81"/>
        <end position="125"/>
    </location>
</feature>
<dbReference type="SUPFAM" id="SSF47954">
    <property type="entry name" value="Cyclin-like"/>
    <property type="match status" value="1"/>
</dbReference>
<dbReference type="AlphaFoldDB" id="A0A3R7N1V8"/>
<proteinExistence type="predicted"/>
<feature type="compositionally biased region" description="Acidic residues" evidence="1">
    <location>
        <begin position="107"/>
        <end position="119"/>
    </location>
</feature>
<keyword evidence="3" id="KW-1185">Reference proteome</keyword>
<dbReference type="Proteomes" id="UP000284403">
    <property type="component" value="Unassembled WGS sequence"/>
</dbReference>
<dbReference type="PANTHER" id="PTHR15615:SF126">
    <property type="entry name" value="CYC2-LIKE CYCLIN"/>
    <property type="match status" value="1"/>
</dbReference>
<dbReference type="EMBL" id="MKKU01000356">
    <property type="protein sequence ID" value="RNF14628.1"/>
    <property type="molecule type" value="Genomic_DNA"/>
</dbReference>
<dbReference type="InterPro" id="IPR013922">
    <property type="entry name" value="Cyclin_PHO80-like"/>
</dbReference>